<sequence>MSALGQLHHLWQTIGSVALLGLNPSSCLAQIIPDNTLPRNSISIPSADTLRIEGGTQVGRNLFHSFSQFSVPTGTTAFFNNSLETENIVSRVTGNQISQIDGLIQANGNANLFLLNPQGIVFRLNARLDIGGSFVASTADSIQFSDRAEFRATPRLPLTGVGILRLGGVRVIKSINRGGRQSLPPGKMNRQTVKYISNQSDQAQKET</sequence>
<organism evidence="1 2">
    <name type="scientific">Desertifilum tharense IPPAS B-1220</name>
    <dbReference type="NCBI Taxonomy" id="1781255"/>
    <lineage>
        <taxon>Bacteria</taxon>
        <taxon>Bacillati</taxon>
        <taxon>Cyanobacteriota</taxon>
        <taxon>Cyanophyceae</taxon>
        <taxon>Desertifilales</taxon>
        <taxon>Desertifilaceae</taxon>
        <taxon>Desertifilum</taxon>
    </lineage>
</organism>
<dbReference type="EMBL" id="CP182909">
    <property type="protein sequence ID" value="XPM66489.1"/>
    <property type="molecule type" value="Genomic_DNA"/>
</dbReference>
<accession>A0ACD5H1X4</accession>
<gene>
    <name evidence="1" type="ORF">BH720_014970</name>
</gene>
<evidence type="ECO:0000313" key="2">
    <source>
        <dbReference type="Proteomes" id="UP000095472"/>
    </source>
</evidence>
<name>A0ACD5H1X4_9CYAN</name>
<proteinExistence type="predicted"/>
<protein>
    <submittedName>
        <fullName evidence="1">Filamentous hemagglutinin N-terminal domain-containing protein</fullName>
    </submittedName>
</protein>
<dbReference type="Proteomes" id="UP000095472">
    <property type="component" value="Chromosome"/>
</dbReference>
<evidence type="ECO:0000313" key="1">
    <source>
        <dbReference type="EMBL" id="XPM66489.1"/>
    </source>
</evidence>
<reference evidence="1 2" key="1">
    <citation type="journal article" date="2016" name="Genome Announc.">
        <title>Draft Genome Sequence of the Thermotolerant Cyanobacterium Desertifilum sp. IPPAS B-1220.</title>
        <authorList>
            <person name="Mironov K.S."/>
            <person name="Sinetova M.A."/>
            <person name="Bolatkhan K."/>
            <person name="Zayadan B.K."/>
            <person name="Ustinova V.V."/>
            <person name="Kupriyanova E.V."/>
            <person name="Skrypnik A.N."/>
            <person name="Gogoleva N.E."/>
            <person name="Gogolev Y.V."/>
            <person name="Los D.A."/>
        </authorList>
    </citation>
    <scope>NUCLEOTIDE SEQUENCE [LARGE SCALE GENOMIC DNA]</scope>
    <source>
        <strain evidence="1 2">IPPAS B-1220</strain>
    </source>
</reference>
<keyword evidence="2" id="KW-1185">Reference proteome</keyword>